<reference evidence="2" key="1">
    <citation type="journal article" date="2022" name="Int. J. Mol. Sci.">
        <title>Draft Genome of Tanacetum Coccineum: Genomic Comparison of Closely Related Tanacetum-Family Plants.</title>
        <authorList>
            <person name="Yamashiro T."/>
            <person name="Shiraishi A."/>
            <person name="Nakayama K."/>
            <person name="Satake H."/>
        </authorList>
    </citation>
    <scope>NUCLEOTIDE SEQUENCE</scope>
</reference>
<comment type="caution">
    <text evidence="2">The sequence shown here is derived from an EMBL/GenBank/DDBJ whole genome shotgun (WGS) entry which is preliminary data.</text>
</comment>
<evidence type="ECO:0000256" key="1">
    <source>
        <dbReference type="SAM" id="MobiDB-lite"/>
    </source>
</evidence>
<dbReference type="EMBL" id="BQNB010010601">
    <property type="protein sequence ID" value="GJS79487.1"/>
    <property type="molecule type" value="Genomic_DNA"/>
</dbReference>
<protein>
    <submittedName>
        <fullName evidence="2">Uncharacterized protein</fullName>
    </submittedName>
</protein>
<gene>
    <name evidence="2" type="ORF">Tco_0729368</name>
</gene>
<name>A0ABQ4YPM0_9ASTR</name>
<feature type="region of interest" description="Disordered" evidence="1">
    <location>
        <begin position="1"/>
        <end position="27"/>
    </location>
</feature>
<evidence type="ECO:0000313" key="2">
    <source>
        <dbReference type="EMBL" id="GJS79487.1"/>
    </source>
</evidence>
<dbReference type="Proteomes" id="UP001151760">
    <property type="component" value="Unassembled WGS sequence"/>
</dbReference>
<proteinExistence type="predicted"/>
<evidence type="ECO:0000313" key="3">
    <source>
        <dbReference type="Proteomes" id="UP001151760"/>
    </source>
</evidence>
<reference evidence="2" key="2">
    <citation type="submission" date="2022-01" db="EMBL/GenBank/DDBJ databases">
        <authorList>
            <person name="Yamashiro T."/>
            <person name="Shiraishi A."/>
            <person name="Satake H."/>
            <person name="Nakayama K."/>
        </authorList>
    </citation>
    <scope>NUCLEOTIDE SEQUENCE</scope>
</reference>
<organism evidence="2 3">
    <name type="scientific">Tanacetum coccineum</name>
    <dbReference type="NCBI Taxonomy" id="301880"/>
    <lineage>
        <taxon>Eukaryota</taxon>
        <taxon>Viridiplantae</taxon>
        <taxon>Streptophyta</taxon>
        <taxon>Embryophyta</taxon>
        <taxon>Tracheophyta</taxon>
        <taxon>Spermatophyta</taxon>
        <taxon>Magnoliopsida</taxon>
        <taxon>eudicotyledons</taxon>
        <taxon>Gunneridae</taxon>
        <taxon>Pentapetalae</taxon>
        <taxon>asterids</taxon>
        <taxon>campanulids</taxon>
        <taxon>Asterales</taxon>
        <taxon>Asteraceae</taxon>
        <taxon>Asteroideae</taxon>
        <taxon>Anthemideae</taxon>
        <taxon>Anthemidinae</taxon>
        <taxon>Tanacetum</taxon>
    </lineage>
</organism>
<keyword evidence="3" id="KW-1185">Reference proteome</keyword>
<feature type="compositionally biased region" description="Basic and acidic residues" evidence="1">
    <location>
        <begin position="17"/>
        <end position="27"/>
    </location>
</feature>
<accession>A0ABQ4YPM0</accession>
<sequence length="118" mass="13858">MHTADPPTVSTTAVTKPQEKPPRTKEDDVAKISTDQYFHEFRQVVFQRRNLFQSWQNIRTIVVDNFIIPYPRRSKNGRDLKKYGRRLGREGQCDKTNVNVKYDDEVEVRLKAEDSGME</sequence>